<keyword evidence="3 5" id="KW-1133">Transmembrane helix</keyword>
<feature type="transmembrane region" description="Helical" evidence="5">
    <location>
        <begin position="45"/>
        <end position="65"/>
    </location>
</feature>
<organism evidence="6 7">
    <name type="scientific">Hyaloscypha hepaticicola</name>
    <dbReference type="NCBI Taxonomy" id="2082293"/>
    <lineage>
        <taxon>Eukaryota</taxon>
        <taxon>Fungi</taxon>
        <taxon>Dikarya</taxon>
        <taxon>Ascomycota</taxon>
        <taxon>Pezizomycotina</taxon>
        <taxon>Leotiomycetes</taxon>
        <taxon>Helotiales</taxon>
        <taxon>Hyaloscyphaceae</taxon>
        <taxon>Hyaloscypha</taxon>
    </lineage>
</organism>
<gene>
    <name evidence="6" type="ORF">NA56DRAFT_653626</name>
</gene>
<proteinExistence type="predicted"/>
<evidence type="ECO:0000256" key="5">
    <source>
        <dbReference type="SAM" id="Phobius"/>
    </source>
</evidence>
<evidence type="ECO:0000313" key="7">
    <source>
        <dbReference type="Proteomes" id="UP000235672"/>
    </source>
</evidence>
<comment type="subcellular location">
    <subcellularLocation>
        <location evidence="1">Membrane</location>
        <topology evidence="1">Multi-pass membrane protein</topology>
    </subcellularLocation>
</comment>
<dbReference type="OrthoDB" id="448280at2759"/>
<evidence type="ECO:0000256" key="3">
    <source>
        <dbReference type="ARBA" id="ARBA00022989"/>
    </source>
</evidence>
<dbReference type="GO" id="GO:0016020">
    <property type="term" value="C:membrane"/>
    <property type="evidence" value="ECO:0007669"/>
    <property type="project" value="UniProtKB-SubCell"/>
</dbReference>
<protein>
    <submittedName>
        <fullName evidence="6">Uncharacterized protein</fullName>
    </submittedName>
</protein>
<dbReference type="EMBL" id="KZ613465">
    <property type="protein sequence ID" value="PMD27801.1"/>
    <property type="molecule type" value="Genomic_DNA"/>
</dbReference>
<accession>A0A2J6QNG2</accession>
<sequence length="121" mass="13318">MSAPINPQSVNLTALGSEALREITCWVKSNKNEDEDTNERLNVKIAAIFTIAVVSTAVTMLSIWLKRWQSSKLGAAFYNFARCFGSGIILAKAIIHLLIPAFQEIGPDSCVGMTGQWKEYP</sequence>
<evidence type="ECO:0000256" key="1">
    <source>
        <dbReference type="ARBA" id="ARBA00004141"/>
    </source>
</evidence>
<dbReference type="GO" id="GO:0046873">
    <property type="term" value="F:metal ion transmembrane transporter activity"/>
    <property type="evidence" value="ECO:0007669"/>
    <property type="project" value="InterPro"/>
</dbReference>
<name>A0A2J6QNG2_9HELO</name>
<keyword evidence="4 5" id="KW-0472">Membrane</keyword>
<keyword evidence="2 5" id="KW-0812">Transmembrane</keyword>
<dbReference type="Proteomes" id="UP000235672">
    <property type="component" value="Unassembled WGS sequence"/>
</dbReference>
<evidence type="ECO:0000256" key="2">
    <source>
        <dbReference type="ARBA" id="ARBA00022692"/>
    </source>
</evidence>
<dbReference type="AlphaFoldDB" id="A0A2J6QNG2"/>
<dbReference type="STRING" id="1745343.A0A2J6QNG2"/>
<keyword evidence="7" id="KW-1185">Reference proteome</keyword>
<dbReference type="InterPro" id="IPR003689">
    <property type="entry name" value="ZIP"/>
</dbReference>
<dbReference type="Pfam" id="PF02535">
    <property type="entry name" value="Zip"/>
    <property type="match status" value="1"/>
</dbReference>
<feature type="transmembrane region" description="Helical" evidence="5">
    <location>
        <begin position="77"/>
        <end position="99"/>
    </location>
</feature>
<evidence type="ECO:0000313" key="6">
    <source>
        <dbReference type="EMBL" id="PMD27801.1"/>
    </source>
</evidence>
<reference evidence="6 7" key="1">
    <citation type="submission" date="2016-05" db="EMBL/GenBank/DDBJ databases">
        <title>A degradative enzymes factory behind the ericoid mycorrhizal symbiosis.</title>
        <authorList>
            <consortium name="DOE Joint Genome Institute"/>
            <person name="Martino E."/>
            <person name="Morin E."/>
            <person name="Grelet G."/>
            <person name="Kuo A."/>
            <person name="Kohler A."/>
            <person name="Daghino S."/>
            <person name="Barry K."/>
            <person name="Choi C."/>
            <person name="Cichocki N."/>
            <person name="Clum A."/>
            <person name="Copeland A."/>
            <person name="Hainaut M."/>
            <person name="Haridas S."/>
            <person name="Labutti K."/>
            <person name="Lindquist E."/>
            <person name="Lipzen A."/>
            <person name="Khouja H.-R."/>
            <person name="Murat C."/>
            <person name="Ohm R."/>
            <person name="Olson A."/>
            <person name="Spatafora J."/>
            <person name="Veneault-Fourrey C."/>
            <person name="Henrissat B."/>
            <person name="Grigoriev I."/>
            <person name="Martin F."/>
            <person name="Perotto S."/>
        </authorList>
    </citation>
    <scope>NUCLEOTIDE SEQUENCE [LARGE SCALE GENOMIC DNA]</scope>
    <source>
        <strain evidence="6 7">UAMH 7357</strain>
    </source>
</reference>
<evidence type="ECO:0000256" key="4">
    <source>
        <dbReference type="ARBA" id="ARBA00023136"/>
    </source>
</evidence>